<evidence type="ECO:0000259" key="9">
    <source>
        <dbReference type="PROSITE" id="PS50113"/>
    </source>
</evidence>
<dbReference type="Pfam" id="PF02518">
    <property type="entry name" value="HATPase_c"/>
    <property type="match status" value="1"/>
</dbReference>
<dbReference type="InterPro" id="IPR052162">
    <property type="entry name" value="Sensor_kinase/Photoreceptor"/>
</dbReference>
<dbReference type="Pfam" id="PF00512">
    <property type="entry name" value="HisKA"/>
    <property type="match status" value="1"/>
</dbReference>
<dbReference type="GO" id="GO:0000155">
    <property type="term" value="F:phosphorelay sensor kinase activity"/>
    <property type="evidence" value="ECO:0007669"/>
    <property type="project" value="InterPro"/>
</dbReference>
<reference evidence="10 11" key="1">
    <citation type="submission" date="2019-03" db="EMBL/GenBank/DDBJ databases">
        <title>Genomic Encyclopedia of Type Strains, Phase IV (KMG-IV): sequencing the most valuable type-strain genomes for metagenomic binning, comparative biology and taxonomic classification.</title>
        <authorList>
            <person name="Goeker M."/>
        </authorList>
    </citation>
    <scope>NUCLEOTIDE SEQUENCE [LARGE SCALE GENOMIC DNA]</scope>
    <source>
        <strain evidence="10 11">DSM 14836</strain>
    </source>
</reference>
<evidence type="ECO:0000313" key="10">
    <source>
        <dbReference type="EMBL" id="TCP26753.1"/>
    </source>
</evidence>
<keyword evidence="3" id="KW-0597">Phosphoprotein</keyword>
<evidence type="ECO:0000259" key="8">
    <source>
        <dbReference type="PROSITE" id="PS50112"/>
    </source>
</evidence>
<proteinExistence type="predicted"/>
<gene>
    <name evidence="10" type="ORF">EV195_10294</name>
</gene>
<dbReference type="SMART" id="SM00388">
    <property type="entry name" value="HisKA"/>
    <property type="match status" value="1"/>
</dbReference>
<dbReference type="InterPro" id="IPR004358">
    <property type="entry name" value="Sig_transdc_His_kin-like_C"/>
</dbReference>
<feature type="domain" description="Histidine kinase" evidence="7">
    <location>
        <begin position="190"/>
        <end position="400"/>
    </location>
</feature>
<dbReference type="SUPFAM" id="SSF47384">
    <property type="entry name" value="Homodimeric domain of signal transducing histidine kinase"/>
    <property type="match status" value="1"/>
</dbReference>
<dbReference type="InterPro" id="IPR000700">
    <property type="entry name" value="PAS-assoc_C"/>
</dbReference>
<dbReference type="PANTHER" id="PTHR43304:SF1">
    <property type="entry name" value="PAC DOMAIN-CONTAINING PROTEIN"/>
    <property type="match status" value="1"/>
</dbReference>
<evidence type="ECO:0000256" key="4">
    <source>
        <dbReference type="ARBA" id="ARBA00022679"/>
    </source>
</evidence>
<dbReference type="InterPro" id="IPR005467">
    <property type="entry name" value="His_kinase_dom"/>
</dbReference>
<evidence type="ECO:0000313" key="11">
    <source>
        <dbReference type="Proteomes" id="UP000294564"/>
    </source>
</evidence>
<dbReference type="InterPro" id="IPR035965">
    <property type="entry name" value="PAS-like_dom_sf"/>
</dbReference>
<organism evidence="10 11">
    <name type="scientific">Tenacibaculum skagerrakense</name>
    <dbReference type="NCBI Taxonomy" id="186571"/>
    <lineage>
        <taxon>Bacteria</taxon>
        <taxon>Pseudomonadati</taxon>
        <taxon>Bacteroidota</taxon>
        <taxon>Flavobacteriia</taxon>
        <taxon>Flavobacteriales</taxon>
        <taxon>Flavobacteriaceae</taxon>
        <taxon>Tenacibaculum</taxon>
    </lineage>
</organism>
<dbReference type="InterPro" id="IPR036097">
    <property type="entry name" value="HisK_dim/P_sf"/>
</dbReference>
<feature type="domain" description="PAC" evidence="9">
    <location>
        <begin position="120"/>
        <end position="172"/>
    </location>
</feature>
<dbReference type="InterPro" id="IPR001610">
    <property type="entry name" value="PAC"/>
</dbReference>
<dbReference type="PROSITE" id="PS50113">
    <property type="entry name" value="PAC"/>
    <property type="match status" value="1"/>
</dbReference>
<dbReference type="SMART" id="SM00387">
    <property type="entry name" value="HATPase_c"/>
    <property type="match status" value="1"/>
</dbReference>
<name>A0A4R2NX53_9FLAO</name>
<protein>
    <recommendedName>
        <fullName evidence="2">histidine kinase</fullName>
        <ecNumber evidence="2">2.7.13.3</ecNumber>
    </recommendedName>
</protein>
<dbReference type="InterPro" id="IPR013655">
    <property type="entry name" value="PAS_fold_3"/>
</dbReference>
<evidence type="ECO:0000256" key="1">
    <source>
        <dbReference type="ARBA" id="ARBA00000085"/>
    </source>
</evidence>
<dbReference type="NCBIfam" id="TIGR00229">
    <property type="entry name" value="sensory_box"/>
    <property type="match status" value="1"/>
</dbReference>
<dbReference type="Proteomes" id="UP000294564">
    <property type="component" value="Unassembled WGS sequence"/>
</dbReference>
<dbReference type="SUPFAM" id="SSF55874">
    <property type="entry name" value="ATPase domain of HSP90 chaperone/DNA topoisomerase II/histidine kinase"/>
    <property type="match status" value="1"/>
</dbReference>
<comment type="catalytic activity">
    <reaction evidence="1">
        <text>ATP + protein L-histidine = ADP + protein N-phospho-L-histidine.</text>
        <dbReference type="EC" id="2.7.13.3"/>
    </reaction>
</comment>
<keyword evidence="11" id="KW-1185">Reference proteome</keyword>
<dbReference type="InterPro" id="IPR003594">
    <property type="entry name" value="HATPase_dom"/>
</dbReference>
<dbReference type="Gene3D" id="3.30.450.20">
    <property type="entry name" value="PAS domain"/>
    <property type="match status" value="1"/>
</dbReference>
<dbReference type="RefSeq" id="WP_243693070.1">
    <property type="nucleotide sequence ID" value="NZ_SLXM01000002.1"/>
</dbReference>
<feature type="domain" description="PAS" evidence="8">
    <location>
        <begin position="48"/>
        <end position="117"/>
    </location>
</feature>
<dbReference type="SMART" id="SM00086">
    <property type="entry name" value="PAC"/>
    <property type="match status" value="1"/>
</dbReference>
<dbReference type="PROSITE" id="PS50112">
    <property type="entry name" value="PAS"/>
    <property type="match status" value="1"/>
</dbReference>
<keyword evidence="5" id="KW-0418">Kinase</keyword>
<accession>A0A4R2NX53</accession>
<dbReference type="PROSITE" id="PS50109">
    <property type="entry name" value="HIS_KIN"/>
    <property type="match status" value="1"/>
</dbReference>
<dbReference type="CDD" id="cd00082">
    <property type="entry name" value="HisKA"/>
    <property type="match status" value="1"/>
</dbReference>
<keyword evidence="4" id="KW-0808">Transferase</keyword>
<dbReference type="InterPro" id="IPR036890">
    <property type="entry name" value="HATPase_C_sf"/>
</dbReference>
<comment type="caution">
    <text evidence="10">The sequence shown here is derived from an EMBL/GenBank/DDBJ whole genome shotgun (WGS) entry which is preliminary data.</text>
</comment>
<sequence length="400" mass="46141">MITKNIEVLEKALEREKQARIEAEKNLEEKTSELLKANLTLRKVINEKEIQLHSLFQTIVDPYILMDLYGNVVKMNDAAADFFGYDIENEVFNVISLLVPEDVPFAKKTYYRLLEKGAIKNYKARVFNKNKEIRWIEISPSIVYDEKGKPTFTQGVLRDITDRLTIQKEKELLLKNLKKSNQELNDFAHVVSHDLKAPLRSMNALVSWLQEDCLELSEDESIKENFELLLKKIDKMDHLINGILKYASIDKIEHPKKDIDLQEVVDIILDTIHIPENVKVIIPEKLPIAEGDKFRLHQLFQNLISNAVKYADKDNGEVSITYETKKDFWEFQISDNGKGIPKKYHKKVFGIFETLDDHQNSTGIGLSIVKKIIDLFDGTIWVSSIEGEGATFHFTLPIPN</sequence>
<evidence type="ECO:0000256" key="6">
    <source>
        <dbReference type="SAM" id="Coils"/>
    </source>
</evidence>
<dbReference type="InterPro" id="IPR000014">
    <property type="entry name" value="PAS"/>
</dbReference>
<dbReference type="PANTHER" id="PTHR43304">
    <property type="entry name" value="PHYTOCHROME-LIKE PROTEIN CPH1"/>
    <property type="match status" value="1"/>
</dbReference>
<dbReference type="FunFam" id="3.30.565.10:FF:000006">
    <property type="entry name" value="Sensor histidine kinase WalK"/>
    <property type="match status" value="1"/>
</dbReference>
<dbReference type="CDD" id="cd00130">
    <property type="entry name" value="PAS"/>
    <property type="match status" value="1"/>
</dbReference>
<dbReference type="EC" id="2.7.13.3" evidence="2"/>
<evidence type="ECO:0000256" key="5">
    <source>
        <dbReference type="ARBA" id="ARBA00022777"/>
    </source>
</evidence>
<dbReference type="InterPro" id="IPR003661">
    <property type="entry name" value="HisK_dim/P_dom"/>
</dbReference>
<keyword evidence="6" id="KW-0175">Coiled coil</keyword>
<dbReference type="Gene3D" id="3.30.565.10">
    <property type="entry name" value="Histidine kinase-like ATPase, C-terminal domain"/>
    <property type="match status" value="1"/>
</dbReference>
<feature type="coiled-coil region" evidence="6">
    <location>
        <begin position="6"/>
        <end position="47"/>
    </location>
</feature>
<dbReference type="PRINTS" id="PR00344">
    <property type="entry name" value="BCTRLSENSOR"/>
</dbReference>
<dbReference type="AlphaFoldDB" id="A0A4R2NX53"/>
<evidence type="ECO:0000256" key="2">
    <source>
        <dbReference type="ARBA" id="ARBA00012438"/>
    </source>
</evidence>
<evidence type="ECO:0000259" key="7">
    <source>
        <dbReference type="PROSITE" id="PS50109"/>
    </source>
</evidence>
<dbReference type="SUPFAM" id="SSF55785">
    <property type="entry name" value="PYP-like sensor domain (PAS domain)"/>
    <property type="match status" value="1"/>
</dbReference>
<evidence type="ECO:0000256" key="3">
    <source>
        <dbReference type="ARBA" id="ARBA00022553"/>
    </source>
</evidence>
<dbReference type="Gene3D" id="1.10.287.130">
    <property type="match status" value="1"/>
</dbReference>
<dbReference type="Pfam" id="PF08447">
    <property type="entry name" value="PAS_3"/>
    <property type="match status" value="1"/>
</dbReference>
<dbReference type="EMBL" id="SLXM01000002">
    <property type="protein sequence ID" value="TCP26753.1"/>
    <property type="molecule type" value="Genomic_DNA"/>
</dbReference>